<dbReference type="GO" id="GO:0008270">
    <property type="term" value="F:zinc ion binding"/>
    <property type="evidence" value="ECO:0007669"/>
    <property type="project" value="UniProtKB-UniRule"/>
</dbReference>
<proteinExistence type="inferred from homology"/>
<evidence type="ECO:0000256" key="4">
    <source>
        <dbReference type="ARBA" id="ARBA00022695"/>
    </source>
</evidence>
<dbReference type="Gene3D" id="3.90.980.10">
    <property type="entry name" value="DNA primase, catalytic core, N-terminal domain"/>
    <property type="match status" value="1"/>
</dbReference>
<evidence type="ECO:0000259" key="15">
    <source>
        <dbReference type="PROSITE" id="PS50880"/>
    </source>
</evidence>
<dbReference type="GO" id="GO:0005737">
    <property type="term" value="C:cytoplasm"/>
    <property type="evidence" value="ECO:0007669"/>
    <property type="project" value="TreeGrafter"/>
</dbReference>
<dbReference type="InterPro" id="IPR030846">
    <property type="entry name" value="DnaG_bac"/>
</dbReference>
<dbReference type="FunFam" id="3.90.980.10:FF:000001">
    <property type="entry name" value="DNA primase"/>
    <property type="match status" value="1"/>
</dbReference>
<comment type="function">
    <text evidence="12 13">RNA polymerase that catalyzes the synthesis of short RNA molecules used as primers for DNA polymerase during DNA replication.</text>
</comment>
<keyword evidence="9" id="KW-0460">Magnesium</keyword>
<keyword evidence="11 12" id="KW-0804">Transcription</keyword>
<evidence type="ECO:0000313" key="17">
    <source>
        <dbReference type="Proteomes" id="UP000003860"/>
    </source>
</evidence>
<dbReference type="Gene3D" id="3.90.580.10">
    <property type="entry name" value="Zinc finger, CHC2-type domain"/>
    <property type="match status" value="1"/>
</dbReference>
<comment type="domain">
    <text evidence="12">Contains an N-terminal zinc-binding domain, a central core domain that contains the primase activity, and a C-terminal DnaB-binding domain.</text>
</comment>
<keyword evidence="4 12" id="KW-0548">Nucleotidyltransferase</keyword>
<dbReference type="GO" id="GO:0003677">
    <property type="term" value="F:DNA binding"/>
    <property type="evidence" value="ECO:0007669"/>
    <property type="project" value="UniProtKB-KW"/>
</dbReference>
<dbReference type="SMART" id="SM00493">
    <property type="entry name" value="TOPRIM"/>
    <property type="match status" value="1"/>
</dbReference>
<dbReference type="Pfam" id="PF08275">
    <property type="entry name" value="DNAG_N"/>
    <property type="match status" value="1"/>
</dbReference>
<dbReference type="Pfam" id="PF10410">
    <property type="entry name" value="DnaB_bind"/>
    <property type="match status" value="1"/>
</dbReference>
<keyword evidence="7 12" id="KW-0863">Zinc-finger</keyword>
<dbReference type="Pfam" id="PF01807">
    <property type="entry name" value="Zn_ribbon_DnaG"/>
    <property type="match status" value="1"/>
</dbReference>
<dbReference type="InterPro" id="IPR036977">
    <property type="entry name" value="DNA_primase_Znf_CHC2"/>
</dbReference>
<sequence length="605" mass="68258">MANLFPDDLIEEIRVSNDIVGVISEYVKLEKKGKNYFGKCPFHNEKTASFSVEPVKQIFHCFGCGKGGNVLHFIMSIENLDFPEALRFLADRAKIQIPDITEGVRNDEKAGLKKELLEINLEAARFFRDNLNNEKNNIPNSYLMNRKIQKQTIAKFGIGYAEDRYDILYKHLKAKGFSDSSIKQSGLVIYKEESGKIYDRFRGRIMFPIFDIRGNVIAFGGRVLDSSQPKYMNSPETEVYQKGKHLYALNFAKSACSKQLILSEGYMDVISLHQCGIINSVAPLGTALTENQGRLLKKYTEEIVLSFDSDSAGQAAAFRSLDLLNEIGCNVRVLTIPSGKDPDEFIKAHGVTEFKQLVDRSKGLLDFKLGSLKNDIDTSTNEGKVRFLDKAVLILDKIDNNVEKELYVKKLSDELGVSTQSILSEIAKQQKEADSNFKQQVPRSNNFSRNPIRKSTVVKNQEEWLVRLQLMLLATICIDNNVYFSIKDVISWDSFESDEVKNAFDFAVERIESKAGILTGEILNKLSPGMAESFANIVQSQSIFEDNKKAALDIIRKIDLFSLEERKNQIIELKKSSDLTEGDVELLNRELSSIVSNIAIKKKGL</sequence>
<keyword evidence="6 12" id="KW-0479">Metal-binding</keyword>
<keyword evidence="2 12" id="KW-0639">Primosome</keyword>
<dbReference type="FunFam" id="3.90.580.10:FF:000001">
    <property type="entry name" value="DNA primase"/>
    <property type="match status" value="1"/>
</dbReference>
<keyword evidence="1 12" id="KW-0240">DNA-directed RNA polymerase</keyword>
<dbReference type="RefSeq" id="WP_004621771.1">
    <property type="nucleotide sequence ID" value="NZ_ACXX02000016.1"/>
</dbReference>
<evidence type="ECO:0000256" key="1">
    <source>
        <dbReference type="ARBA" id="ARBA00022478"/>
    </source>
</evidence>
<comment type="similarity">
    <text evidence="12 13">Belongs to the DnaG primase family.</text>
</comment>
<dbReference type="FunFam" id="3.40.1360.10:FF:000002">
    <property type="entry name" value="DNA primase"/>
    <property type="match status" value="1"/>
</dbReference>
<keyword evidence="5 12" id="KW-0235">DNA replication</keyword>
<keyword evidence="17" id="KW-1185">Reference proteome</keyword>
<dbReference type="PIRSF" id="PIRSF002811">
    <property type="entry name" value="DnaG"/>
    <property type="match status" value="1"/>
</dbReference>
<evidence type="ECO:0000256" key="3">
    <source>
        <dbReference type="ARBA" id="ARBA00022679"/>
    </source>
</evidence>
<comment type="catalytic activity">
    <reaction evidence="12">
        <text>ssDNA + n NTP = ssDNA/pppN(pN)n-1 hybrid + (n-1) diphosphate.</text>
        <dbReference type="EC" id="2.7.7.101"/>
    </reaction>
</comment>
<dbReference type="InterPro" id="IPR050219">
    <property type="entry name" value="DnaG_primase"/>
</dbReference>
<dbReference type="STRING" id="588581.Cpap_0414"/>
<evidence type="ECO:0000256" key="7">
    <source>
        <dbReference type="ARBA" id="ARBA00022771"/>
    </source>
</evidence>
<dbReference type="PANTHER" id="PTHR30313:SF2">
    <property type="entry name" value="DNA PRIMASE"/>
    <property type="match status" value="1"/>
</dbReference>
<evidence type="ECO:0000256" key="6">
    <source>
        <dbReference type="ARBA" id="ARBA00022723"/>
    </source>
</evidence>
<gene>
    <name evidence="12" type="primary">dnaG</name>
    <name evidence="16" type="ORF">Cpap_0414</name>
</gene>
<dbReference type="Gene3D" id="3.40.1360.10">
    <property type="match status" value="1"/>
</dbReference>
<feature type="zinc finger region" description="CHC2-type" evidence="12 14">
    <location>
        <begin position="40"/>
        <end position="64"/>
    </location>
</feature>
<dbReference type="GO" id="GO:0006269">
    <property type="term" value="P:DNA replication, synthesis of primer"/>
    <property type="evidence" value="ECO:0007669"/>
    <property type="project" value="UniProtKB-UniRule"/>
</dbReference>
<keyword evidence="8 12" id="KW-0862">Zinc</keyword>
<dbReference type="PROSITE" id="PS50880">
    <property type="entry name" value="TOPRIM"/>
    <property type="match status" value="1"/>
</dbReference>
<evidence type="ECO:0000256" key="9">
    <source>
        <dbReference type="ARBA" id="ARBA00022842"/>
    </source>
</evidence>
<dbReference type="NCBIfam" id="TIGR01391">
    <property type="entry name" value="dnaG"/>
    <property type="match status" value="1"/>
</dbReference>
<dbReference type="GO" id="GO:0000428">
    <property type="term" value="C:DNA-directed RNA polymerase complex"/>
    <property type="evidence" value="ECO:0007669"/>
    <property type="project" value="UniProtKB-KW"/>
</dbReference>
<dbReference type="CDD" id="cd03364">
    <property type="entry name" value="TOPRIM_DnaG_primases"/>
    <property type="match status" value="1"/>
</dbReference>
<dbReference type="InterPro" id="IPR013264">
    <property type="entry name" value="DNAG_N"/>
</dbReference>
<evidence type="ECO:0000256" key="11">
    <source>
        <dbReference type="ARBA" id="ARBA00023163"/>
    </source>
</evidence>
<evidence type="ECO:0000256" key="13">
    <source>
        <dbReference type="PIRNR" id="PIRNR002811"/>
    </source>
</evidence>
<dbReference type="Proteomes" id="UP000003860">
    <property type="component" value="Unassembled WGS sequence"/>
</dbReference>
<dbReference type="AlphaFoldDB" id="F1THB7"/>
<accession>F1THB7</accession>
<protein>
    <recommendedName>
        <fullName evidence="12 13">DNA primase</fullName>
        <ecNumber evidence="12">2.7.7.101</ecNumber>
    </recommendedName>
</protein>
<evidence type="ECO:0000256" key="8">
    <source>
        <dbReference type="ARBA" id="ARBA00022833"/>
    </source>
</evidence>
<dbReference type="SUPFAM" id="SSF57783">
    <property type="entry name" value="Zinc beta-ribbon"/>
    <property type="match status" value="1"/>
</dbReference>
<dbReference type="InterPro" id="IPR006171">
    <property type="entry name" value="TOPRIM_dom"/>
</dbReference>
<evidence type="ECO:0000256" key="14">
    <source>
        <dbReference type="PIRSR" id="PIRSR002811-1"/>
    </source>
</evidence>
<dbReference type="OrthoDB" id="9803773at2"/>
<keyword evidence="10 12" id="KW-0238">DNA-binding</keyword>
<dbReference type="GO" id="GO:0003899">
    <property type="term" value="F:DNA-directed RNA polymerase activity"/>
    <property type="evidence" value="ECO:0007669"/>
    <property type="project" value="UniProtKB-UniRule"/>
</dbReference>
<dbReference type="Gene3D" id="1.20.50.20">
    <property type="entry name" value="DnaG, RNA polymerase domain, helical bundle"/>
    <property type="match status" value="1"/>
</dbReference>
<dbReference type="InterPro" id="IPR006295">
    <property type="entry name" value="DNA_primase_DnaG"/>
</dbReference>
<dbReference type="eggNOG" id="COG0358">
    <property type="taxonomic scope" value="Bacteria"/>
</dbReference>
<reference evidence="16" key="1">
    <citation type="submission" date="2009-07" db="EMBL/GenBank/DDBJ databases">
        <authorList>
            <consortium name="US DOE Joint Genome Institute (JGI-PGF)"/>
            <person name="Lucas S."/>
            <person name="Copeland A."/>
            <person name="Lapidus A."/>
            <person name="Glavina del Rio T."/>
            <person name="Tice H."/>
            <person name="Bruce D."/>
            <person name="Goodwin L."/>
            <person name="Pitluck S."/>
            <person name="Larimer F."/>
            <person name="Land M.L."/>
            <person name="Mouttaki H."/>
            <person name="He Z."/>
            <person name="Zhou J."/>
            <person name="Hemme C.L."/>
        </authorList>
    </citation>
    <scope>NUCLEOTIDE SEQUENCE [LARGE SCALE GENOMIC DNA]</scope>
    <source>
        <strain evidence="16">DSM 2782</strain>
    </source>
</reference>
<keyword evidence="3 12" id="KW-0808">Transferase</keyword>
<organism evidence="16 17">
    <name type="scientific">Ruminiclostridium papyrosolvens DSM 2782</name>
    <dbReference type="NCBI Taxonomy" id="588581"/>
    <lineage>
        <taxon>Bacteria</taxon>
        <taxon>Bacillati</taxon>
        <taxon>Bacillota</taxon>
        <taxon>Clostridia</taxon>
        <taxon>Eubacteriales</taxon>
        <taxon>Oscillospiraceae</taxon>
        <taxon>Ruminiclostridium</taxon>
    </lineage>
</organism>
<dbReference type="HAMAP" id="MF_00974">
    <property type="entry name" value="DNA_primase_DnaG"/>
    <property type="match status" value="1"/>
</dbReference>
<comment type="cofactor">
    <cofactor evidence="12 13 14">
        <name>Zn(2+)</name>
        <dbReference type="ChEBI" id="CHEBI:29105"/>
    </cofactor>
    <text evidence="12 13 14">Binds 1 zinc ion per monomer.</text>
</comment>
<feature type="domain" description="Toprim" evidence="15">
    <location>
        <begin position="258"/>
        <end position="339"/>
    </location>
</feature>
<evidence type="ECO:0000256" key="2">
    <source>
        <dbReference type="ARBA" id="ARBA00022515"/>
    </source>
</evidence>
<dbReference type="EMBL" id="ACXX02000016">
    <property type="protein sequence ID" value="EGD46120.1"/>
    <property type="molecule type" value="Genomic_DNA"/>
</dbReference>
<comment type="subunit">
    <text evidence="12">Monomer. Interacts with DnaB.</text>
</comment>
<dbReference type="SUPFAM" id="SSF56731">
    <property type="entry name" value="DNA primase core"/>
    <property type="match status" value="1"/>
</dbReference>
<dbReference type="EC" id="2.7.7.101" evidence="12"/>
<evidence type="ECO:0000256" key="5">
    <source>
        <dbReference type="ARBA" id="ARBA00022705"/>
    </source>
</evidence>
<comment type="caution">
    <text evidence="16">The sequence shown here is derived from an EMBL/GenBank/DDBJ whole genome shotgun (WGS) entry which is preliminary data.</text>
</comment>
<dbReference type="InterPro" id="IPR002694">
    <property type="entry name" value="Znf_CHC2"/>
</dbReference>
<dbReference type="InterPro" id="IPR034151">
    <property type="entry name" value="TOPRIM_DnaG_bac"/>
</dbReference>
<dbReference type="InterPro" id="IPR019475">
    <property type="entry name" value="DNA_primase_DnaB-bd"/>
</dbReference>
<name>F1THB7_9FIRM</name>
<dbReference type="SMART" id="SM00400">
    <property type="entry name" value="ZnF_CHCC"/>
    <property type="match status" value="1"/>
</dbReference>
<evidence type="ECO:0000313" key="16">
    <source>
        <dbReference type="EMBL" id="EGD46120.1"/>
    </source>
</evidence>
<evidence type="ECO:0000256" key="10">
    <source>
        <dbReference type="ARBA" id="ARBA00023125"/>
    </source>
</evidence>
<dbReference type="Pfam" id="PF13155">
    <property type="entry name" value="Toprim_2"/>
    <property type="match status" value="1"/>
</dbReference>
<dbReference type="PANTHER" id="PTHR30313">
    <property type="entry name" value="DNA PRIMASE"/>
    <property type="match status" value="1"/>
</dbReference>
<evidence type="ECO:0000256" key="12">
    <source>
        <dbReference type="HAMAP-Rule" id="MF_00974"/>
    </source>
</evidence>
<dbReference type="InterPro" id="IPR037068">
    <property type="entry name" value="DNA_primase_core_N_sf"/>
</dbReference>
<dbReference type="GO" id="GO:1990077">
    <property type="term" value="C:primosome complex"/>
    <property type="evidence" value="ECO:0007669"/>
    <property type="project" value="UniProtKB-KW"/>
</dbReference>
<reference evidence="16" key="2">
    <citation type="submission" date="2011-01" db="EMBL/GenBank/DDBJ databases">
        <title>The Non-contiguous Finished genome of Clostridium papyrosolvens.</title>
        <authorList>
            <person name="Lucas S."/>
            <person name="Copeland A."/>
            <person name="Lapidus A."/>
            <person name="Cheng J.-F."/>
            <person name="Goodwin L."/>
            <person name="Pitluck S."/>
            <person name="Misra M."/>
            <person name="Chertkov O."/>
            <person name="Detter J.C."/>
            <person name="Han C."/>
            <person name="Tapia R."/>
            <person name="Land M."/>
            <person name="Hauser L."/>
            <person name="Kyrpides N."/>
            <person name="Ivanova N."/>
            <person name="Pagani I."/>
            <person name="Mouttaki H."/>
            <person name="He Z."/>
            <person name="Zhou J."/>
            <person name="Hemme C.L."/>
            <person name="Woyke T."/>
        </authorList>
    </citation>
    <scope>NUCLEOTIDE SEQUENCE [LARGE SCALE GENOMIC DNA]</scope>
    <source>
        <strain evidence="16">DSM 2782</strain>
    </source>
</reference>